<feature type="compositionally biased region" description="Low complexity" evidence="5">
    <location>
        <begin position="573"/>
        <end position="593"/>
    </location>
</feature>
<evidence type="ECO:0000256" key="1">
    <source>
        <dbReference type="ARBA" id="ARBA00004496"/>
    </source>
</evidence>
<dbReference type="AlphaFoldDB" id="A0A9P6W4A2"/>
<keyword evidence="4" id="KW-0507">mRNA processing</keyword>
<dbReference type="OrthoDB" id="440673at2759"/>
<evidence type="ECO:0000313" key="7">
    <source>
        <dbReference type="Proteomes" id="UP000777482"/>
    </source>
</evidence>
<feature type="compositionally biased region" description="Low complexity" evidence="5">
    <location>
        <begin position="527"/>
        <end position="547"/>
    </location>
</feature>
<feature type="compositionally biased region" description="Basic and acidic residues" evidence="5">
    <location>
        <begin position="510"/>
        <end position="524"/>
    </location>
</feature>
<evidence type="ECO:0000256" key="2">
    <source>
        <dbReference type="ARBA" id="ARBA00008778"/>
    </source>
</evidence>
<feature type="compositionally biased region" description="Low complexity" evidence="5">
    <location>
        <begin position="240"/>
        <end position="267"/>
    </location>
</feature>
<comment type="subcellular location">
    <subcellularLocation>
        <location evidence="1">Cytoplasm</location>
    </subcellularLocation>
</comment>
<organism evidence="6 7">
    <name type="scientific">Rhodotorula mucilaginosa</name>
    <name type="common">Yeast</name>
    <name type="synonym">Rhodotorula rubra</name>
    <dbReference type="NCBI Taxonomy" id="5537"/>
    <lineage>
        <taxon>Eukaryota</taxon>
        <taxon>Fungi</taxon>
        <taxon>Dikarya</taxon>
        <taxon>Basidiomycota</taxon>
        <taxon>Pucciniomycotina</taxon>
        <taxon>Microbotryomycetes</taxon>
        <taxon>Sporidiobolales</taxon>
        <taxon>Sporidiobolaceae</taxon>
        <taxon>Rhodotorula</taxon>
    </lineage>
</organism>
<feature type="region of interest" description="Disordered" evidence="5">
    <location>
        <begin position="161"/>
        <end position="190"/>
    </location>
</feature>
<protein>
    <submittedName>
        <fullName evidence="6">Uncharacterized protein</fullName>
    </submittedName>
</protein>
<dbReference type="InterPro" id="IPR011993">
    <property type="entry name" value="PH-like_dom_sf"/>
</dbReference>
<dbReference type="PANTHER" id="PTHR16290">
    <property type="entry name" value="TRANSCRIPTION FACTOR SMIF DECAPPING ENZYME DCP1"/>
    <property type="match status" value="1"/>
</dbReference>
<dbReference type="GO" id="GO:0000290">
    <property type="term" value="P:deadenylation-dependent decapping of nuclear-transcribed mRNA"/>
    <property type="evidence" value="ECO:0007669"/>
    <property type="project" value="InterPro"/>
</dbReference>
<feature type="compositionally biased region" description="Pro residues" evidence="5">
    <location>
        <begin position="441"/>
        <end position="468"/>
    </location>
</feature>
<dbReference type="Pfam" id="PF06058">
    <property type="entry name" value="DCP1"/>
    <property type="match status" value="1"/>
</dbReference>
<evidence type="ECO:0000313" key="6">
    <source>
        <dbReference type="EMBL" id="KAG0663365.1"/>
    </source>
</evidence>
<feature type="region of interest" description="Disordered" evidence="5">
    <location>
        <begin position="240"/>
        <end position="277"/>
    </location>
</feature>
<accession>A0A9P6W4A2</accession>
<reference evidence="6 7" key="1">
    <citation type="submission" date="2020-11" db="EMBL/GenBank/DDBJ databases">
        <title>Kefir isolates.</title>
        <authorList>
            <person name="Marcisauskas S."/>
            <person name="Kim Y."/>
            <person name="Blasche S."/>
        </authorList>
    </citation>
    <scope>NUCLEOTIDE SEQUENCE [LARGE SCALE GENOMIC DNA]</scope>
    <source>
        <strain evidence="6 7">KR</strain>
    </source>
</reference>
<comment type="caution">
    <text evidence="6">The sequence shown here is derived from an EMBL/GenBank/DDBJ whole genome shotgun (WGS) entry which is preliminary data.</text>
</comment>
<sequence>MATKDELRRQLNLKNLQRHDPSIDRIVASTSYASIYDNKGHGWVKTGVEGPMFLFSRTTAPHYGFFVLNRNGLEYVQEFLTPESEVQVGGEFILYESGKDADRATGIWVFEEKERHELCRQMEQVRARAASSEGAKATAPGLPRGKPISVDMLFSAAASPTPTAATLPAQQQQSNHAAPAPPPTTTAGMNPLDALFASATMSPRPAAAAAPASAVANPQPQPQPQRLPATLEQLFAAASPTPQAARLPTQQQQQPAQAQSPPTSVASPGGGGGGGMALLDSIFAAAAENSSPRPAAMRAPAPAPAPAAAAPPYYNTAPYSPQTQVPTAASRPAPLPTSPPPPPPPQQQPAPRDARDLLAMLGGIGSSSSASMSGSGSVPSPRAAAAAAAAGSNDMLEPELGRSSPVDLSTKPHTTVHPQGFSMDVQPGTIAPDLVTSTSPTPVPVPEDPVMSPPTLPGREPGPTPPPESKGTSKATTPMFAPPVLSHDIFASLPLPGGSSGGGGKAAAAIKEEENLPSRRRNDDGPTDSISTSSSSSPPASAPRPDSQTQSQSRPDSSATAPTKEEAEEEEATGPIGAALSSPSPSSTTTGGPQRQTLTSSLLIDKSELVSRVDGILTKSGVGMTPQANGNSNPDGPMSKEEFVAEALKAIQKPSFLMQLYGRYLERYEEANE</sequence>
<dbReference type="GO" id="GO:0006397">
    <property type="term" value="P:mRNA processing"/>
    <property type="evidence" value="ECO:0007669"/>
    <property type="project" value="UniProtKB-KW"/>
</dbReference>
<keyword evidence="3" id="KW-0963">Cytoplasm</keyword>
<dbReference type="PANTHER" id="PTHR16290:SF0">
    <property type="entry name" value="DECAPPING PROTEIN 1, ISOFORM A"/>
    <property type="match status" value="1"/>
</dbReference>
<dbReference type="GO" id="GO:0008047">
    <property type="term" value="F:enzyme activator activity"/>
    <property type="evidence" value="ECO:0007669"/>
    <property type="project" value="InterPro"/>
</dbReference>
<evidence type="ECO:0000256" key="5">
    <source>
        <dbReference type="SAM" id="MobiDB-lite"/>
    </source>
</evidence>
<feature type="compositionally biased region" description="Polar residues" evidence="5">
    <location>
        <begin position="548"/>
        <end position="558"/>
    </location>
</feature>
<gene>
    <name evidence="6" type="ORF">C6P46_002704</name>
</gene>
<dbReference type="SUPFAM" id="SSF50729">
    <property type="entry name" value="PH domain-like"/>
    <property type="match status" value="1"/>
</dbReference>
<evidence type="ECO:0000256" key="3">
    <source>
        <dbReference type="ARBA" id="ARBA00022490"/>
    </source>
</evidence>
<dbReference type="EMBL" id="PUHQ01000020">
    <property type="protein sequence ID" value="KAG0663365.1"/>
    <property type="molecule type" value="Genomic_DNA"/>
</dbReference>
<feature type="compositionally biased region" description="Low complexity" evidence="5">
    <location>
        <begin position="161"/>
        <end position="178"/>
    </location>
</feature>
<dbReference type="GO" id="GO:0003729">
    <property type="term" value="F:mRNA binding"/>
    <property type="evidence" value="ECO:0007669"/>
    <property type="project" value="TreeGrafter"/>
</dbReference>
<proteinExistence type="inferred from homology"/>
<comment type="similarity">
    <text evidence="2">Belongs to the DCP1 family.</text>
</comment>
<feature type="compositionally biased region" description="Low complexity" evidence="5">
    <location>
        <begin position="366"/>
        <end position="390"/>
    </location>
</feature>
<dbReference type="Proteomes" id="UP000777482">
    <property type="component" value="Unassembled WGS sequence"/>
</dbReference>
<feature type="region of interest" description="Disordered" evidence="5">
    <location>
        <begin position="314"/>
        <end position="639"/>
    </location>
</feature>
<dbReference type="InterPro" id="IPR010334">
    <property type="entry name" value="Dcp1"/>
</dbReference>
<dbReference type="Gene3D" id="2.30.29.30">
    <property type="entry name" value="Pleckstrin-homology domain (PH domain)/Phosphotyrosine-binding domain (PTB)"/>
    <property type="match status" value="1"/>
</dbReference>
<evidence type="ECO:0000256" key="4">
    <source>
        <dbReference type="ARBA" id="ARBA00022664"/>
    </source>
</evidence>
<name>A0A9P6W4A2_RHOMI</name>
<dbReference type="CDD" id="cd13182">
    <property type="entry name" value="EVH1-like_Dcp1"/>
    <property type="match status" value="1"/>
</dbReference>
<dbReference type="PRINTS" id="PR01217">
    <property type="entry name" value="PRICHEXTENSN"/>
</dbReference>
<dbReference type="GO" id="GO:0000932">
    <property type="term" value="C:P-body"/>
    <property type="evidence" value="ECO:0007669"/>
    <property type="project" value="TreeGrafter"/>
</dbReference>
<feature type="compositionally biased region" description="Pro residues" evidence="5">
    <location>
        <begin position="333"/>
        <end position="348"/>
    </location>
</feature>
<dbReference type="GO" id="GO:0031087">
    <property type="term" value="P:deadenylation-independent decapping of nuclear-transcribed mRNA"/>
    <property type="evidence" value="ECO:0007669"/>
    <property type="project" value="TreeGrafter"/>
</dbReference>
<keyword evidence="7" id="KW-1185">Reference proteome</keyword>